<dbReference type="InParanoid" id="A0A7N2LJC2"/>
<dbReference type="Gramene" id="QL04p066345:mrna">
    <property type="protein sequence ID" value="QL04p066345:mrna"/>
    <property type="gene ID" value="QL04p066345"/>
</dbReference>
<dbReference type="PANTHER" id="PTHR46371">
    <property type="entry name" value="OS04G0464100 PROTEIN"/>
    <property type="match status" value="1"/>
</dbReference>
<dbReference type="AlphaFoldDB" id="A0A7N2LJC2"/>
<reference evidence="1" key="2">
    <citation type="submission" date="2021-01" db="UniProtKB">
        <authorList>
            <consortium name="EnsemblPlants"/>
        </authorList>
    </citation>
    <scope>IDENTIFICATION</scope>
</reference>
<dbReference type="Proteomes" id="UP000594261">
    <property type="component" value="Chromosome 4"/>
</dbReference>
<name>A0A7N2LJC2_QUELO</name>
<dbReference type="Gene3D" id="3.30.70.100">
    <property type="match status" value="1"/>
</dbReference>
<evidence type="ECO:0000313" key="1">
    <source>
        <dbReference type="EnsemblPlants" id="QL04p066345:mrna"/>
    </source>
</evidence>
<organism evidence="1 2">
    <name type="scientific">Quercus lobata</name>
    <name type="common">Valley oak</name>
    <dbReference type="NCBI Taxonomy" id="97700"/>
    <lineage>
        <taxon>Eukaryota</taxon>
        <taxon>Viridiplantae</taxon>
        <taxon>Streptophyta</taxon>
        <taxon>Embryophyta</taxon>
        <taxon>Tracheophyta</taxon>
        <taxon>Spermatophyta</taxon>
        <taxon>Magnoliopsida</taxon>
        <taxon>eudicotyledons</taxon>
        <taxon>Gunneridae</taxon>
        <taxon>Pentapetalae</taxon>
        <taxon>rosids</taxon>
        <taxon>fabids</taxon>
        <taxon>Fagales</taxon>
        <taxon>Fagaceae</taxon>
        <taxon>Quercus</taxon>
    </lineage>
</organism>
<dbReference type="EMBL" id="LRBV02000004">
    <property type="status" value="NOT_ANNOTATED_CDS"/>
    <property type="molecule type" value="Genomic_DNA"/>
</dbReference>
<evidence type="ECO:0000313" key="2">
    <source>
        <dbReference type="Proteomes" id="UP000594261"/>
    </source>
</evidence>
<protein>
    <submittedName>
        <fullName evidence="1">Uncharacterized protein</fullName>
    </submittedName>
</protein>
<dbReference type="InterPro" id="IPR044296">
    <property type="entry name" value="HIPP46"/>
</dbReference>
<keyword evidence="2" id="KW-1185">Reference proteome</keyword>
<dbReference type="EnsemblPlants" id="QL04p066345:mrna">
    <property type="protein sequence ID" value="QL04p066345:mrna"/>
    <property type="gene ID" value="QL04p066345"/>
</dbReference>
<accession>A0A7N2LJC2</accession>
<sequence>MKQTVLIQVSMDGQRNFFRITEGEKARKKAMKIAVSLSVVESLGLKGKQRDQIEVKGDNIDTVKLATLLRKKVGHASILAITTLQLTYRWRRFSSPATLHPSVVGDASSMMLHPLSNQRRFILCLISDASSFVRSVMLHPLQLAMLPVTL</sequence>
<reference evidence="1 2" key="1">
    <citation type="journal article" date="2016" name="G3 (Bethesda)">
        <title>First Draft Assembly and Annotation of the Genome of a California Endemic Oak Quercus lobata Nee (Fagaceae).</title>
        <authorList>
            <person name="Sork V.L."/>
            <person name="Fitz-Gibbon S.T."/>
            <person name="Puiu D."/>
            <person name="Crepeau M."/>
            <person name="Gugger P.F."/>
            <person name="Sherman R."/>
            <person name="Stevens K."/>
            <person name="Langley C.H."/>
            <person name="Pellegrini M."/>
            <person name="Salzberg S.L."/>
        </authorList>
    </citation>
    <scope>NUCLEOTIDE SEQUENCE [LARGE SCALE GENOMIC DNA]</scope>
    <source>
        <strain evidence="1 2">cv. SW786</strain>
    </source>
</reference>
<proteinExistence type="predicted"/>